<accession>A0A421B1Y1</accession>
<dbReference type="InterPro" id="IPR013324">
    <property type="entry name" value="RNA_pol_sigma_r3/r4-like"/>
</dbReference>
<dbReference type="Gene3D" id="1.10.10.10">
    <property type="entry name" value="Winged helix-like DNA-binding domain superfamily/Winged helix DNA-binding domain"/>
    <property type="match status" value="1"/>
</dbReference>
<dbReference type="EMBL" id="RCDD01000003">
    <property type="protein sequence ID" value="RLK58429.1"/>
    <property type="molecule type" value="Genomic_DNA"/>
</dbReference>
<organism evidence="1 2">
    <name type="scientific">Actinokineospora cianjurensis</name>
    <dbReference type="NCBI Taxonomy" id="585224"/>
    <lineage>
        <taxon>Bacteria</taxon>
        <taxon>Bacillati</taxon>
        <taxon>Actinomycetota</taxon>
        <taxon>Actinomycetes</taxon>
        <taxon>Pseudonocardiales</taxon>
        <taxon>Pseudonocardiaceae</taxon>
        <taxon>Actinokineospora</taxon>
    </lineage>
</organism>
<dbReference type="GO" id="GO:0003700">
    <property type="term" value="F:DNA-binding transcription factor activity"/>
    <property type="evidence" value="ECO:0007669"/>
    <property type="project" value="InterPro"/>
</dbReference>
<evidence type="ECO:0000313" key="2">
    <source>
        <dbReference type="Proteomes" id="UP000282454"/>
    </source>
</evidence>
<evidence type="ECO:0000313" key="1">
    <source>
        <dbReference type="EMBL" id="RLK58429.1"/>
    </source>
</evidence>
<dbReference type="GO" id="GO:0006352">
    <property type="term" value="P:DNA-templated transcription initiation"/>
    <property type="evidence" value="ECO:0007669"/>
    <property type="project" value="InterPro"/>
</dbReference>
<comment type="caution">
    <text evidence="1">The sequence shown here is derived from an EMBL/GenBank/DDBJ whole genome shotgun (WGS) entry which is preliminary data.</text>
</comment>
<protein>
    <submittedName>
        <fullName evidence="1">Uncharacterized protein</fullName>
    </submittedName>
</protein>
<dbReference type="AlphaFoldDB" id="A0A421B1Y1"/>
<sequence length="131" mass="14853">MQSRPVAELRAEYAALWRSLTTPDSVVLTEREASTLLMAFGLLDGRPCHLNTMSCVFGVSRERVRQYARTGLAKLDLADLRLPVFPRGWDEDPQRETSVYDIEYAAMLIRRAFALEQDGEPVELDAIPDPR</sequence>
<dbReference type="InterPro" id="IPR000943">
    <property type="entry name" value="RNA_pol_sigma70"/>
</dbReference>
<proteinExistence type="predicted"/>
<gene>
    <name evidence="1" type="ORF">CLV68_4531</name>
</gene>
<keyword evidence="2" id="KW-1185">Reference proteome</keyword>
<dbReference type="SUPFAM" id="SSF88659">
    <property type="entry name" value="Sigma3 and sigma4 domains of RNA polymerase sigma factors"/>
    <property type="match status" value="1"/>
</dbReference>
<reference evidence="1 2" key="1">
    <citation type="submission" date="2018-10" db="EMBL/GenBank/DDBJ databases">
        <title>Genomic Encyclopedia of Archaeal and Bacterial Type Strains, Phase II (KMG-II): from individual species to whole genera.</title>
        <authorList>
            <person name="Goeker M."/>
        </authorList>
    </citation>
    <scope>NUCLEOTIDE SEQUENCE [LARGE SCALE GENOMIC DNA]</scope>
    <source>
        <strain evidence="1 2">DSM 45657</strain>
    </source>
</reference>
<dbReference type="InterPro" id="IPR036388">
    <property type="entry name" value="WH-like_DNA-bd_sf"/>
</dbReference>
<dbReference type="Proteomes" id="UP000282454">
    <property type="component" value="Unassembled WGS sequence"/>
</dbReference>
<name>A0A421B1Y1_9PSEU</name>
<dbReference type="PRINTS" id="PR00046">
    <property type="entry name" value="SIGMA70FCT"/>
</dbReference>